<keyword evidence="2" id="KW-1133">Transmembrane helix</keyword>
<dbReference type="InterPro" id="IPR015943">
    <property type="entry name" value="WD40/YVTN_repeat-like_dom_sf"/>
</dbReference>
<dbReference type="Gene3D" id="2.130.10.10">
    <property type="entry name" value="YVTN repeat-like/Quinoprotein amine dehydrogenase"/>
    <property type="match status" value="1"/>
</dbReference>
<name>A0A163DYZ9_DIDRA</name>
<feature type="region of interest" description="Disordered" evidence="1">
    <location>
        <begin position="34"/>
        <end position="68"/>
    </location>
</feature>
<dbReference type="GO" id="GO:0006629">
    <property type="term" value="P:lipid metabolic process"/>
    <property type="evidence" value="ECO:0007669"/>
    <property type="project" value="InterPro"/>
</dbReference>
<organism evidence="4 5">
    <name type="scientific">Didymella rabiei</name>
    <name type="common">Chickpea ascochyta blight fungus</name>
    <name type="synonym">Mycosphaerella rabiei</name>
    <dbReference type="NCBI Taxonomy" id="5454"/>
    <lineage>
        <taxon>Eukaryota</taxon>
        <taxon>Fungi</taxon>
        <taxon>Dikarya</taxon>
        <taxon>Ascomycota</taxon>
        <taxon>Pezizomycotina</taxon>
        <taxon>Dothideomycetes</taxon>
        <taxon>Pleosporomycetidae</taxon>
        <taxon>Pleosporales</taxon>
        <taxon>Pleosporineae</taxon>
        <taxon>Didymellaceae</taxon>
        <taxon>Ascochyta</taxon>
    </lineage>
</organism>
<dbReference type="AlphaFoldDB" id="A0A163DYZ9"/>
<dbReference type="InterPro" id="IPR036322">
    <property type="entry name" value="WD40_repeat_dom_sf"/>
</dbReference>
<accession>A0A163DYZ9</accession>
<evidence type="ECO:0000313" key="5">
    <source>
        <dbReference type="Proteomes" id="UP000076837"/>
    </source>
</evidence>
<dbReference type="InterPro" id="IPR005804">
    <property type="entry name" value="FA_desaturase_dom"/>
</dbReference>
<proteinExistence type="predicted"/>
<gene>
    <name evidence="4" type="ORF">ST47_g5438</name>
</gene>
<dbReference type="PANTHER" id="PTHR36459">
    <property type="entry name" value="ORF"/>
    <property type="match status" value="1"/>
</dbReference>
<dbReference type="SUPFAM" id="SSF50978">
    <property type="entry name" value="WD40 repeat-like"/>
    <property type="match status" value="1"/>
</dbReference>
<protein>
    <submittedName>
        <fullName evidence="4">Lipid metabolic process</fullName>
    </submittedName>
</protein>
<feature type="transmembrane region" description="Helical" evidence="2">
    <location>
        <begin position="126"/>
        <end position="146"/>
    </location>
</feature>
<dbReference type="Proteomes" id="UP000076837">
    <property type="component" value="Unassembled WGS sequence"/>
</dbReference>
<dbReference type="PANTHER" id="PTHR36459:SF1">
    <property type="entry name" value="FATTY ACID DESATURASE DOMAIN-CONTAINING PROTEIN-RELATED"/>
    <property type="match status" value="1"/>
</dbReference>
<feature type="compositionally biased region" description="Polar residues" evidence="1">
    <location>
        <begin position="1107"/>
        <end position="1120"/>
    </location>
</feature>
<keyword evidence="2" id="KW-0472">Membrane</keyword>
<dbReference type="EMBL" id="JYNV01000196">
    <property type="protein sequence ID" value="KZM23421.1"/>
    <property type="molecule type" value="Genomic_DNA"/>
</dbReference>
<feature type="compositionally biased region" description="Low complexity" evidence="1">
    <location>
        <begin position="966"/>
        <end position="978"/>
    </location>
</feature>
<feature type="transmembrane region" description="Helical" evidence="2">
    <location>
        <begin position="294"/>
        <end position="316"/>
    </location>
</feature>
<feature type="region of interest" description="Disordered" evidence="1">
    <location>
        <begin position="966"/>
        <end position="1014"/>
    </location>
</feature>
<feature type="domain" description="Fatty acid desaturase" evidence="3">
    <location>
        <begin position="152"/>
        <end position="376"/>
    </location>
</feature>
<sequence>MGKLHFPPAADLTGPDRLVLGHLQRDYEQYDSKLKNAPVDAAEESDDSATKRTEFVSPSPEADTQDSEQQTVAYLKNLNNPKSDVFETTVFSSVDLHDIKNPFLRKWIIDPYVRWAKGIVRAETDVIMITHLLTYLCTSIPSALYLFYNFHWWHGVLHSAVQLYYMGPYTLLMHQHIHMRGVLNKKYALVDTVFPYLFDPLMGHTWNSYFFHHVKHHHIEGNGPNDLSSTVRYQRDSVLHFLHYVGRFYLLVWFDLPRYFLRNNKTNLALKAGGCEIANYIFLYTMYRFVNSKATIFVFLVPLALMRIALMTGNWGQHAFVDEVEPDSDFRSSITLIDAPSNRYCYNDGYHTSHHLNPLRHWRDHPAAFLAQKKQYSDEHALVFYNIDYFMLTVTLLSKNYDHLARCLVPMGDQMQLSLEEKVELLKRKTRKFSEEEIAEKWGKQYAKLNLFIVTPSAIHLRSQTGSKLLFECGNAGGIVTARAPTNNSIVLAVADSQVVVLHDTTREREKKLRLKAGDARPRLLQFSPDSRTLFFTTTLNTSVQAYSLPTGDLLPSSISHPSPPNVVALSQNGHVLLSASPSPPTILLSDRRWGGSALVSLQPTDTPSAAKCAAFQAFDSSLHPSSTNLVLGFQDGALVMYQLSLPSLSHLYKSPPVEQSQSHQLRPTRVGAMKRLHKGSMGGITAAAFIPGYASRVVSIGYDGRCRLVEFEGGGRILRTWHVSGPATSLSVTASGSIASRDRKDGAVLFGGDATNDQEAVYNGIGIFIAIGTQAGTISIFNTLGLLVQEIIMSVPVISVEWVGDMSGTSTLLNRSPLLFPEPGPVIQSLMEQVGDFGVLQLPNTVKEADTSQAPSSHSVAKHQIVSFSNEVDQTDVITDNLPHVSSVALLQVPRTRQSPRTNLFTRSRLETADFSLTASSLKPPIPTRSSLQTDAPVEKAHKWLQIRKAPMVTPHRARRFLASHASSHLSRSSLSSEQDYFTPPPTRHPSTRKDKGKEKATEKDDNLAASAAGKSLVFQADSESDDPAPSMEQPLQIERSAGSINPGTVRGSQTLAAANNKPLYVVLPGLPGGQPVHSSTARSRPDIQKSTSRSGKRKYVDTPPTEASSVHDFSSSLYSRPNSRVFRSHSKAMDGGADAINPLLQDRVCTPRKSFSFDNGLQVLEVPAEQEYSAVRGAGVWSGGVCEEISRLRNDYTALNKQMSDLRGEFRTLKDVLLQAESDRRWREIECSS</sequence>
<dbReference type="Pfam" id="PF00487">
    <property type="entry name" value="FA_desaturase"/>
    <property type="match status" value="1"/>
</dbReference>
<evidence type="ECO:0000256" key="1">
    <source>
        <dbReference type="SAM" id="MobiDB-lite"/>
    </source>
</evidence>
<keyword evidence="2" id="KW-0812">Transmembrane</keyword>
<feature type="compositionally biased region" description="Polar residues" evidence="1">
    <location>
        <begin position="1078"/>
        <end position="1095"/>
    </location>
</feature>
<dbReference type="STRING" id="5454.A0A163DYZ9"/>
<comment type="caution">
    <text evidence="4">The sequence shown here is derived from an EMBL/GenBank/DDBJ whole genome shotgun (WGS) entry which is preliminary data.</text>
</comment>
<reference evidence="4 5" key="1">
    <citation type="journal article" date="2016" name="Sci. Rep.">
        <title>Draft genome sequencing and secretome analysis of fungal phytopathogen Ascochyta rabiei provides insight into the necrotrophic effector repertoire.</title>
        <authorList>
            <person name="Verma S."/>
            <person name="Gazara R.K."/>
            <person name="Nizam S."/>
            <person name="Parween S."/>
            <person name="Chattopadhyay D."/>
            <person name="Verma P.K."/>
        </authorList>
    </citation>
    <scope>NUCLEOTIDE SEQUENCE [LARGE SCALE GENOMIC DNA]</scope>
    <source>
        <strain evidence="4 5">ArDII</strain>
    </source>
</reference>
<evidence type="ECO:0000313" key="4">
    <source>
        <dbReference type="EMBL" id="KZM23421.1"/>
    </source>
</evidence>
<evidence type="ECO:0000256" key="2">
    <source>
        <dbReference type="SAM" id="Phobius"/>
    </source>
</evidence>
<keyword evidence="5" id="KW-1185">Reference proteome</keyword>
<feature type="region of interest" description="Disordered" evidence="1">
    <location>
        <begin position="1071"/>
        <end position="1120"/>
    </location>
</feature>
<evidence type="ECO:0000259" key="3">
    <source>
        <dbReference type="Pfam" id="PF00487"/>
    </source>
</evidence>
<feature type="compositionally biased region" description="Basic and acidic residues" evidence="1">
    <location>
        <begin position="993"/>
        <end position="1008"/>
    </location>
</feature>